<feature type="domain" description="PurM-like C-terminal" evidence="3">
    <location>
        <begin position="158"/>
        <end position="312"/>
    </location>
</feature>
<evidence type="ECO:0000259" key="3">
    <source>
        <dbReference type="Pfam" id="PF02769"/>
    </source>
</evidence>
<name>A0ABU2FC09_9EURY</name>
<dbReference type="Proteomes" id="UP001259659">
    <property type="component" value="Unassembled WGS sequence"/>
</dbReference>
<dbReference type="RefSeq" id="WP_310918985.1">
    <property type="nucleotide sequence ID" value="NZ_JAMQON010000002.1"/>
</dbReference>
<dbReference type="PIRSF" id="PIRSF005644">
    <property type="entry name" value="Hdrgns_mtr_HypE"/>
    <property type="match status" value="1"/>
</dbReference>
<evidence type="ECO:0000313" key="5">
    <source>
        <dbReference type="Proteomes" id="UP001259659"/>
    </source>
</evidence>
<dbReference type="InterPro" id="IPR011854">
    <property type="entry name" value="HypE"/>
</dbReference>
<dbReference type="PANTHER" id="PTHR30303">
    <property type="entry name" value="HYDROGENASE ISOENZYMES FORMATION PROTEIN HYPE"/>
    <property type="match status" value="1"/>
</dbReference>
<dbReference type="InterPro" id="IPR010918">
    <property type="entry name" value="PurM-like_C_dom"/>
</dbReference>
<dbReference type="InterPro" id="IPR036921">
    <property type="entry name" value="PurM-like_N_sf"/>
</dbReference>
<dbReference type="InterPro" id="IPR036676">
    <property type="entry name" value="PurM-like_C_sf"/>
</dbReference>
<evidence type="ECO:0000256" key="1">
    <source>
        <dbReference type="ARBA" id="ARBA00006243"/>
    </source>
</evidence>
<organism evidence="4 5">
    <name type="scientific">Haloarcula saliterrae</name>
    <dbReference type="NCBI Taxonomy" id="2950534"/>
    <lineage>
        <taxon>Archaea</taxon>
        <taxon>Methanobacteriati</taxon>
        <taxon>Methanobacteriota</taxon>
        <taxon>Stenosarchaea group</taxon>
        <taxon>Halobacteria</taxon>
        <taxon>Halobacteriales</taxon>
        <taxon>Haloarculaceae</taxon>
        <taxon>Haloarcula</taxon>
    </lineage>
</organism>
<dbReference type="Pfam" id="PF02769">
    <property type="entry name" value="AIRS_C"/>
    <property type="match status" value="1"/>
</dbReference>
<dbReference type="Gene3D" id="3.30.1330.10">
    <property type="entry name" value="PurM-like, N-terminal domain"/>
    <property type="match status" value="1"/>
</dbReference>
<accession>A0ABU2FC09</accession>
<sequence>MSDLGKIDRETFEDVIYPNLGRSRADVAVGPRHGVDFGVLDIGGRAVVVATDPISILPELGWRRAGRLALEIVLTDVAVSGVAPTHLAVNLTLPPSWTDDDLEACWRGIADHADRLGVSIVSGHTARYPGIDSSWVGGATVLGVGDREAIVRPDGAAPGDDIVVTTGPAAEVTGLLATLYPEQLGLPPETVATAQERVEDIAAVADAREAFGAGGVTAMHDATEGGLAGGLVEMASGAGVRFDVDAERVPVAPGVAAVCEAVDVDPWTVTSAGTLLLTAESGSGEAVVEALERRGTPAAVVGTVTDGDGVFVDGEPLAAPASDPSWAVFERFSGE</sequence>
<feature type="domain" description="PurM-like N-terminal" evidence="2">
    <location>
        <begin position="36"/>
        <end position="143"/>
    </location>
</feature>
<dbReference type="CDD" id="cd06061">
    <property type="entry name" value="PurM-like1"/>
    <property type="match status" value="1"/>
</dbReference>
<dbReference type="EMBL" id="JAMQON010000002">
    <property type="protein sequence ID" value="MDS0259375.1"/>
    <property type="molecule type" value="Genomic_DNA"/>
</dbReference>
<comment type="similarity">
    <text evidence="1">Belongs to the HypE family.</text>
</comment>
<protein>
    <submittedName>
        <fullName evidence="4">AIR synthase family protein</fullName>
    </submittedName>
</protein>
<gene>
    <name evidence="4" type="ORF">NDI56_08225</name>
</gene>
<dbReference type="InterPro" id="IPR016188">
    <property type="entry name" value="PurM-like_N"/>
</dbReference>
<evidence type="ECO:0000259" key="2">
    <source>
        <dbReference type="Pfam" id="PF00586"/>
    </source>
</evidence>
<evidence type="ECO:0000313" key="4">
    <source>
        <dbReference type="EMBL" id="MDS0259375.1"/>
    </source>
</evidence>
<dbReference type="SUPFAM" id="SSF56042">
    <property type="entry name" value="PurM C-terminal domain-like"/>
    <property type="match status" value="1"/>
</dbReference>
<proteinExistence type="inferred from homology"/>
<keyword evidence="5" id="KW-1185">Reference proteome</keyword>
<comment type="caution">
    <text evidence="4">The sequence shown here is derived from an EMBL/GenBank/DDBJ whole genome shotgun (WGS) entry which is preliminary data.</text>
</comment>
<dbReference type="PANTHER" id="PTHR30303:SF4">
    <property type="entry name" value="HYDROGENASE EXPRESSION_FORMATION PROTEIN HYPE"/>
    <property type="match status" value="1"/>
</dbReference>
<dbReference type="Pfam" id="PF00586">
    <property type="entry name" value="AIRS"/>
    <property type="match status" value="1"/>
</dbReference>
<reference evidence="4 5" key="1">
    <citation type="submission" date="2022-06" db="EMBL/GenBank/DDBJ databases">
        <title>Haloarcula sp. a new haloarchaeum isolate from saline soil.</title>
        <authorList>
            <person name="Strakova D."/>
            <person name="Galisteo C."/>
            <person name="Sanchez-Porro C."/>
            <person name="Ventosa A."/>
        </authorList>
    </citation>
    <scope>NUCLEOTIDE SEQUENCE [LARGE SCALE GENOMIC DNA]</scope>
    <source>
        <strain evidence="4 5">S1CR25-12</strain>
    </source>
</reference>
<dbReference type="Gene3D" id="3.90.650.10">
    <property type="entry name" value="PurM-like C-terminal domain"/>
    <property type="match status" value="1"/>
</dbReference>
<dbReference type="SUPFAM" id="SSF55326">
    <property type="entry name" value="PurM N-terminal domain-like"/>
    <property type="match status" value="1"/>
</dbReference>